<dbReference type="SUPFAM" id="SSF55073">
    <property type="entry name" value="Nucleotide cyclase"/>
    <property type="match status" value="1"/>
</dbReference>
<dbReference type="InterPro" id="IPR029787">
    <property type="entry name" value="Nucleotide_cyclase"/>
</dbReference>
<dbReference type="PANTHER" id="PTHR45138">
    <property type="entry name" value="REGULATORY COMPONENTS OF SENSORY TRANSDUCTION SYSTEM"/>
    <property type="match status" value="1"/>
</dbReference>
<protein>
    <recommendedName>
        <fullName evidence="1">diguanylate cyclase</fullName>
        <ecNumber evidence="1">2.7.7.65</ecNumber>
    </recommendedName>
</protein>
<dbReference type="PANTHER" id="PTHR45138:SF9">
    <property type="entry name" value="DIGUANYLATE CYCLASE DGCM-RELATED"/>
    <property type="match status" value="1"/>
</dbReference>
<dbReference type="InterPro" id="IPR043128">
    <property type="entry name" value="Rev_trsase/Diguanyl_cyclase"/>
</dbReference>
<comment type="caution">
    <text evidence="4">The sequence shown here is derived from an EMBL/GenBank/DDBJ whole genome shotgun (WGS) entry which is preliminary data.</text>
</comment>
<dbReference type="InterPro" id="IPR035965">
    <property type="entry name" value="PAS-like_dom_sf"/>
</dbReference>
<feature type="domain" description="GGDEF" evidence="3">
    <location>
        <begin position="176"/>
        <end position="307"/>
    </location>
</feature>
<dbReference type="NCBIfam" id="TIGR00254">
    <property type="entry name" value="GGDEF"/>
    <property type="match status" value="1"/>
</dbReference>
<dbReference type="SUPFAM" id="SSF55785">
    <property type="entry name" value="PYP-like sensor domain (PAS domain)"/>
    <property type="match status" value="1"/>
</dbReference>
<reference evidence="4 5" key="1">
    <citation type="submission" date="2023-12" db="EMBL/GenBank/DDBJ databases">
        <title>Evaluation and characterization of a potential secondary metabolite violacein from indigenous Chromobacterium amazonense SAM215.</title>
        <authorList>
            <person name="Tarafdar M.R."/>
            <person name="Abedin S.M."/>
            <person name="Atiqua A."/>
            <person name="Saha A."/>
            <person name="Khan S.N."/>
        </authorList>
    </citation>
    <scope>NUCLEOTIDE SEQUENCE [LARGE SCALE GENOMIC DNA]</scope>
    <source>
        <strain evidence="4 5">SAM215</strain>
    </source>
</reference>
<sequence>MADVGGDMEIASRLLSLAQDSELLIALFNPRDLLCYANAAFCGTFGVAPDERISWEQLMRRGYERGHGSRIRTDDIDAWIASARSRRGKQPFRTFEADLTDGRWIWVTETLQADGWLLCVCSDISSLRADERELRIARDAAQRAALTDPLTGISNRAHIMSQLERLLRQPRAAESPACVVGILDLDHFKRINDRYGHLAGDTVLRDFVRRVQPLLEPKDGLGRLGGEEFLLLMPDRALREAELMVTAILAAVAESRPLLESADFAYTCSAGLTLLRAGDDTAQALGRADDALYRAKEAGRNRLATKL</sequence>
<dbReference type="Proteomes" id="UP001224516">
    <property type="component" value="Unassembled WGS sequence"/>
</dbReference>
<dbReference type="SMART" id="SM00267">
    <property type="entry name" value="GGDEF"/>
    <property type="match status" value="1"/>
</dbReference>
<dbReference type="InterPro" id="IPR050469">
    <property type="entry name" value="Diguanylate_Cyclase"/>
</dbReference>
<dbReference type="EC" id="2.7.7.65" evidence="1"/>
<dbReference type="EMBL" id="JAVFJF020000015">
    <property type="protein sequence ID" value="MEJ8674922.1"/>
    <property type="molecule type" value="Genomic_DNA"/>
</dbReference>
<dbReference type="Gene3D" id="3.30.70.270">
    <property type="match status" value="1"/>
</dbReference>
<comment type="catalytic activity">
    <reaction evidence="2">
        <text>2 GTP = 3',3'-c-di-GMP + 2 diphosphate</text>
        <dbReference type="Rhea" id="RHEA:24898"/>
        <dbReference type="ChEBI" id="CHEBI:33019"/>
        <dbReference type="ChEBI" id="CHEBI:37565"/>
        <dbReference type="ChEBI" id="CHEBI:58805"/>
        <dbReference type="EC" id="2.7.7.65"/>
    </reaction>
</comment>
<evidence type="ECO:0000313" key="5">
    <source>
        <dbReference type="Proteomes" id="UP001224516"/>
    </source>
</evidence>
<dbReference type="CDD" id="cd01949">
    <property type="entry name" value="GGDEF"/>
    <property type="match status" value="1"/>
</dbReference>
<gene>
    <name evidence="4" type="ORF">QCL97_009315</name>
</gene>
<organism evidence="4 5">
    <name type="scientific">Chromobacterium amazonense</name>
    <dbReference type="NCBI Taxonomy" id="1382803"/>
    <lineage>
        <taxon>Bacteria</taxon>
        <taxon>Pseudomonadati</taxon>
        <taxon>Pseudomonadota</taxon>
        <taxon>Betaproteobacteria</taxon>
        <taxon>Neisseriales</taxon>
        <taxon>Chromobacteriaceae</taxon>
        <taxon>Chromobacterium</taxon>
    </lineage>
</organism>
<evidence type="ECO:0000256" key="1">
    <source>
        <dbReference type="ARBA" id="ARBA00012528"/>
    </source>
</evidence>
<dbReference type="PROSITE" id="PS50887">
    <property type="entry name" value="GGDEF"/>
    <property type="match status" value="1"/>
</dbReference>
<evidence type="ECO:0000259" key="3">
    <source>
        <dbReference type="PROSITE" id="PS50887"/>
    </source>
</evidence>
<evidence type="ECO:0000313" key="4">
    <source>
        <dbReference type="EMBL" id="MEJ8674922.1"/>
    </source>
</evidence>
<dbReference type="GO" id="GO:0052621">
    <property type="term" value="F:diguanylate cyclase activity"/>
    <property type="evidence" value="ECO:0007669"/>
    <property type="project" value="UniProtKB-EC"/>
</dbReference>
<keyword evidence="4" id="KW-0808">Transferase</keyword>
<name>A0ABU8V197_9NEIS</name>
<keyword evidence="5" id="KW-1185">Reference proteome</keyword>
<dbReference type="Pfam" id="PF00990">
    <property type="entry name" value="GGDEF"/>
    <property type="match status" value="1"/>
</dbReference>
<keyword evidence="4" id="KW-0548">Nucleotidyltransferase</keyword>
<proteinExistence type="predicted"/>
<evidence type="ECO:0000256" key="2">
    <source>
        <dbReference type="ARBA" id="ARBA00034247"/>
    </source>
</evidence>
<accession>A0ABU8V197</accession>
<dbReference type="RefSeq" id="WP_307913590.1">
    <property type="nucleotide sequence ID" value="NZ_JAVFJF020000015.1"/>
</dbReference>
<dbReference type="InterPro" id="IPR000160">
    <property type="entry name" value="GGDEF_dom"/>
</dbReference>